<reference evidence="2 3" key="1">
    <citation type="journal article" date="2007" name="Int. J. Syst. Evol. Microbiol.">
        <title>Marixanthomonas ophiurae gen. nov., sp. nov., a marine bacterium of the family Flavobacteriaceae isolated from a deep-sea brittle star.</title>
        <authorList>
            <person name="Romanenko L.A."/>
            <person name="Uchino M."/>
            <person name="Frolova G.M."/>
            <person name="Mikhailov V.V."/>
        </authorList>
    </citation>
    <scope>NUCLEOTIDE SEQUENCE [LARGE SCALE GENOMIC DNA]</scope>
    <source>
        <strain evidence="2 3">KMM 3046</strain>
    </source>
</reference>
<dbReference type="Proteomes" id="UP000261082">
    <property type="component" value="Unassembled WGS sequence"/>
</dbReference>
<feature type="domain" description="MrfA-like Zn-binding" evidence="1">
    <location>
        <begin position="532"/>
        <end position="630"/>
    </location>
</feature>
<dbReference type="NCBIfam" id="NF038324">
    <property type="entry name" value="DrmB_fam"/>
    <property type="match status" value="1"/>
</dbReference>
<organism evidence="2 3">
    <name type="scientific">Marixanthomonas ophiurae</name>
    <dbReference type="NCBI Taxonomy" id="387659"/>
    <lineage>
        <taxon>Bacteria</taxon>
        <taxon>Pseudomonadati</taxon>
        <taxon>Bacteroidota</taxon>
        <taxon>Flavobacteriia</taxon>
        <taxon>Flavobacteriales</taxon>
        <taxon>Flavobacteriaceae</taxon>
        <taxon>Marixanthomonas</taxon>
    </lineage>
</organism>
<dbReference type="InterPro" id="IPR047721">
    <property type="entry name" value="DrmB"/>
</dbReference>
<sequence length="665" mass="77063">MAIRRNKKAADNKFVKIQTRKAISSYGGSGSIIETPFGALMIDRFDEWPFFHFNKQDGKTFIDNSYHINDERLLQRLSHKDGFEKLEAFVYVPDNVSSSSRADIPEHINDTISASFFPKWFYCNSCKRFKHIKDWWREWELAKPNATKKEFAPPKCGVCYAKRGSKFAPELEQVRFIMSAPTGDIKEIPWERWNKAQKAVKDEDSESGSVLLDYDTLCCENPDLRYTKSTKFSDLAGISVKCMNDGCSHKGRMMNLSGLFGLRERKYFSEAELLERHEEGKESKVFFKPVIRSSNSVYYPILVSSIFLPIDKGVRNKHIEKIQRFKEKGKDAQFIYEALEEEYALEQIKKILENDNNNSYIPELEYRLYEYNFLVKNPNIDFTDEDDNLIFRKEKLENLTNYGFEQLIGLRRIKMTTVQVGYTRQEPLTNDDFFSEMDETQVLIEKKFTSKWEHKTKYLPAIESFGEGVFIALSNDKIETWITQAEKNDVFKKKINKLYTNIESHAYRSVKEKFGMTVNREHLIRFLLVHTLSHLLIKELEFLCGYPSTSLNERLFVDKNQMQGVLLYTIAGAEGSYGGLVSQATEERTLRLLKSAIHRATDCASDPICYNTEDGQGIGGLNMAACYSCTLIPENACEEFNSFLDRSLLIDEEYGFFKNLINNKS</sequence>
<dbReference type="AlphaFoldDB" id="A0A3E1QE05"/>
<proteinExistence type="predicted"/>
<keyword evidence="3" id="KW-1185">Reference proteome</keyword>
<comment type="caution">
    <text evidence="2">The sequence shown here is derived from an EMBL/GenBank/DDBJ whole genome shotgun (WGS) entry which is preliminary data.</text>
</comment>
<name>A0A3E1QE05_9FLAO</name>
<dbReference type="OrthoDB" id="9134227at2"/>
<dbReference type="InterPro" id="IPR018973">
    <property type="entry name" value="MZB"/>
</dbReference>
<accession>A0A3E1QE05</accession>
<evidence type="ECO:0000313" key="2">
    <source>
        <dbReference type="EMBL" id="RFN60373.1"/>
    </source>
</evidence>
<dbReference type="RefSeq" id="WP_117159432.1">
    <property type="nucleotide sequence ID" value="NZ_QVID01000001.1"/>
</dbReference>
<evidence type="ECO:0000313" key="3">
    <source>
        <dbReference type="Proteomes" id="UP000261082"/>
    </source>
</evidence>
<dbReference type="Pfam" id="PF09369">
    <property type="entry name" value="MZB"/>
    <property type="match status" value="1"/>
</dbReference>
<dbReference type="EMBL" id="QVID01000001">
    <property type="protein sequence ID" value="RFN60373.1"/>
    <property type="molecule type" value="Genomic_DNA"/>
</dbReference>
<protein>
    <submittedName>
        <fullName evidence="2">DUF1998 domain-containing protein</fullName>
    </submittedName>
</protein>
<gene>
    <name evidence="2" type="ORF">DZ858_10135</name>
</gene>
<evidence type="ECO:0000259" key="1">
    <source>
        <dbReference type="Pfam" id="PF09369"/>
    </source>
</evidence>